<evidence type="ECO:0000313" key="9">
    <source>
        <dbReference type="EMBL" id="NNG36773.1"/>
    </source>
</evidence>
<dbReference type="InterPro" id="IPR013324">
    <property type="entry name" value="RNA_pol_sigma_r3/r4-like"/>
</dbReference>
<dbReference type="EMBL" id="JABEND010000008">
    <property type="protein sequence ID" value="NNG36773.1"/>
    <property type="molecule type" value="Genomic_DNA"/>
</dbReference>
<evidence type="ECO:0000313" key="10">
    <source>
        <dbReference type="Proteomes" id="UP000562984"/>
    </source>
</evidence>
<evidence type="ECO:0000256" key="4">
    <source>
        <dbReference type="ARBA" id="ARBA00023125"/>
    </source>
</evidence>
<dbReference type="RefSeq" id="WP_171200585.1">
    <property type="nucleotide sequence ID" value="NZ_JABEND010000008.1"/>
</dbReference>
<dbReference type="SUPFAM" id="SSF88659">
    <property type="entry name" value="Sigma3 and sigma4 domains of RNA polymerase sigma factors"/>
    <property type="match status" value="1"/>
</dbReference>
<dbReference type="PANTHER" id="PTHR43133">
    <property type="entry name" value="RNA POLYMERASE ECF-TYPE SIGMA FACTO"/>
    <property type="match status" value="1"/>
</dbReference>
<evidence type="ECO:0000256" key="5">
    <source>
        <dbReference type="ARBA" id="ARBA00023163"/>
    </source>
</evidence>
<protein>
    <submittedName>
        <fullName evidence="9">RNA polymerase sigma factor SigM</fullName>
    </submittedName>
</protein>
<feature type="domain" description="RNA polymerase sigma factor 70 region 4 type 2" evidence="8">
    <location>
        <begin position="121"/>
        <end position="172"/>
    </location>
</feature>
<dbReference type="NCBIfam" id="NF007225">
    <property type="entry name" value="PRK09643.1"/>
    <property type="match status" value="1"/>
</dbReference>
<feature type="region of interest" description="Disordered" evidence="6">
    <location>
        <begin position="183"/>
        <end position="220"/>
    </location>
</feature>
<dbReference type="GO" id="GO:0016987">
    <property type="term" value="F:sigma factor activity"/>
    <property type="evidence" value="ECO:0007669"/>
    <property type="project" value="UniProtKB-KW"/>
</dbReference>
<dbReference type="GO" id="GO:0006352">
    <property type="term" value="P:DNA-templated transcription initiation"/>
    <property type="evidence" value="ECO:0007669"/>
    <property type="project" value="InterPro"/>
</dbReference>
<name>A0A849AAV9_9ACTN</name>
<dbReference type="Pfam" id="PF08281">
    <property type="entry name" value="Sigma70_r4_2"/>
    <property type="match status" value="1"/>
</dbReference>
<dbReference type="AlphaFoldDB" id="A0A849AAV9"/>
<comment type="caution">
    <text evidence="9">The sequence shown here is derived from an EMBL/GenBank/DDBJ whole genome shotgun (WGS) entry which is preliminary data.</text>
</comment>
<dbReference type="Gene3D" id="1.10.10.10">
    <property type="entry name" value="Winged helix-like DNA-binding domain superfamily/Winged helix DNA-binding domain"/>
    <property type="match status" value="1"/>
</dbReference>
<dbReference type="Gene3D" id="1.10.1740.10">
    <property type="match status" value="1"/>
</dbReference>
<dbReference type="InterPro" id="IPR014284">
    <property type="entry name" value="RNA_pol_sigma-70_dom"/>
</dbReference>
<evidence type="ECO:0000256" key="3">
    <source>
        <dbReference type="ARBA" id="ARBA00023082"/>
    </source>
</evidence>
<sequence>MLDSGRTDAELIAAHTAGDRTAFGELATRHRDRMWAVALRTMRDPEEAADAVQDALISAFRAADRFRAESAVTTWLHRIVVNACLDRIRRRQARPSVPLTEEINEPPAPRDAMADRELQLDLAEALGTLPDDQRAAIVLVDVEGYPVAEAASMLGVAEGTIKSRCARGRAKLAILLGHLRNPDAGSSVESEIAGRPRTGAGTGSGAAPGRSADATQRGSS</sequence>
<dbReference type="InterPro" id="IPR013325">
    <property type="entry name" value="RNA_pol_sigma_r2"/>
</dbReference>
<dbReference type="InterPro" id="IPR039425">
    <property type="entry name" value="RNA_pol_sigma-70-like"/>
</dbReference>
<proteinExistence type="inferred from homology"/>
<evidence type="ECO:0000259" key="8">
    <source>
        <dbReference type="Pfam" id="PF08281"/>
    </source>
</evidence>
<gene>
    <name evidence="9" type="primary">sigM</name>
    <name evidence="9" type="ORF">HKD39_13835</name>
</gene>
<organism evidence="9 10">
    <name type="scientific">Nakamurella aerolata</name>
    <dbReference type="NCBI Taxonomy" id="1656892"/>
    <lineage>
        <taxon>Bacteria</taxon>
        <taxon>Bacillati</taxon>
        <taxon>Actinomycetota</taxon>
        <taxon>Actinomycetes</taxon>
        <taxon>Nakamurellales</taxon>
        <taxon>Nakamurellaceae</taxon>
        <taxon>Nakamurella</taxon>
    </lineage>
</organism>
<dbReference type="GO" id="GO:0003677">
    <property type="term" value="F:DNA binding"/>
    <property type="evidence" value="ECO:0007669"/>
    <property type="project" value="UniProtKB-KW"/>
</dbReference>
<keyword evidence="5" id="KW-0804">Transcription</keyword>
<dbReference type="Proteomes" id="UP000562984">
    <property type="component" value="Unassembled WGS sequence"/>
</dbReference>
<evidence type="ECO:0000259" key="7">
    <source>
        <dbReference type="Pfam" id="PF04542"/>
    </source>
</evidence>
<keyword evidence="10" id="KW-1185">Reference proteome</keyword>
<keyword evidence="4" id="KW-0238">DNA-binding</keyword>
<comment type="similarity">
    <text evidence="1">Belongs to the sigma-70 factor family. ECF subfamily.</text>
</comment>
<dbReference type="PANTHER" id="PTHR43133:SF50">
    <property type="entry name" value="ECF RNA POLYMERASE SIGMA FACTOR SIGM"/>
    <property type="match status" value="1"/>
</dbReference>
<dbReference type="Pfam" id="PF04542">
    <property type="entry name" value="Sigma70_r2"/>
    <property type="match status" value="1"/>
</dbReference>
<dbReference type="InterPro" id="IPR036388">
    <property type="entry name" value="WH-like_DNA-bd_sf"/>
</dbReference>
<dbReference type="SUPFAM" id="SSF88946">
    <property type="entry name" value="Sigma2 domain of RNA polymerase sigma factors"/>
    <property type="match status" value="1"/>
</dbReference>
<dbReference type="InterPro" id="IPR013249">
    <property type="entry name" value="RNA_pol_sigma70_r4_t2"/>
</dbReference>
<evidence type="ECO:0000256" key="1">
    <source>
        <dbReference type="ARBA" id="ARBA00010641"/>
    </source>
</evidence>
<keyword evidence="3" id="KW-0731">Sigma factor</keyword>
<reference evidence="9 10" key="1">
    <citation type="submission" date="2020-05" db="EMBL/GenBank/DDBJ databases">
        <title>Nakamurella sp. DB0629 isolated from air conditioner.</title>
        <authorList>
            <person name="Kim D.H."/>
            <person name="Kim D.-U."/>
        </authorList>
    </citation>
    <scope>NUCLEOTIDE SEQUENCE [LARGE SCALE GENOMIC DNA]</scope>
    <source>
        <strain evidence="9 10">DB0629</strain>
    </source>
</reference>
<dbReference type="NCBIfam" id="TIGR02937">
    <property type="entry name" value="sigma70-ECF"/>
    <property type="match status" value="1"/>
</dbReference>
<accession>A0A849AAV9</accession>
<dbReference type="CDD" id="cd06171">
    <property type="entry name" value="Sigma70_r4"/>
    <property type="match status" value="1"/>
</dbReference>
<dbReference type="InterPro" id="IPR007627">
    <property type="entry name" value="RNA_pol_sigma70_r2"/>
</dbReference>
<evidence type="ECO:0000256" key="2">
    <source>
        <dbReference type="ARBA" id="ARBA00023015"/>
    </source>
</evidence>
<evidence type="ECO:0000256" key="6">
    <source>
        <dbReference type="SAM" id="MobiDB-lite"/>
    </source>
</evidence>
<keyword evidence="2" id="KW-0805">Transcription regulation</keyword>
<feature type="domain" description="RNA polymerase sigma-70 region 2" evidence="7">
    <location>
        <begin position="26"/>
        <end position="93"/>
    </location>
</feature>